<evidence type="ECO:0000313" key="4">
    <source>
        <dbReference type="EMBL" id="PLC12190.1"/>
    </source>
</evidence>
<dbReference type="AlphaFoldDB" id="A0A2N4T1T6"/>
<feature type="domain" description="Ppx/GppA phosphatase N-terminal" evidence="3">
    <location>
        <begin position="30"/>
        <end position="306"/>
    </location>
</feature>
<dbReference type="InterPro" id="IPR050273">
    <property type="entry name" value="GppA/Ppx_hydrolase"/>
</dbReference>
<dbReference type="EMBL" id="LOMZ01000001">
    <property type="protein sequence ID" value="PLC12190.1"/>
    <property type="molecule type" value="Genomic_DNA"/>
</dbReference>
<evidence type="ECO:0000259" key="3">
    <source>
        <dbReference type="Pfam" id="PF02541"/>
    </source>
</evidence>
<dbReference type="InterPro" id="IPR043129">
    <property type="entry name" value="ATPase_NBD"/>
</dbReference>
<protein>
    <submittedName>
        <fullName evidence="4">Exopolyphosphatase</fullName>
    </submittedName>
</protein>
<keyword evidence="2" id="KW-0378">Hydrolase</keyword>
<dbReference type="RefSeq" id="WP_101851845.1">
    <property type="nucleotide sequence ID" value="NZ_JARVWU010000009.1"/>
</dbReference>
<evidence type="ECO:0000256" key="2">
    <source>
        <dbReference type="ARBA" id="ARBA00022801"/>
    </source>
</evidence>
<dbReference type="Gene3D" id="3.30.420.40">
    <property type="match status" value="1"/>
</dbReference>
<name>A0A2N4T1T6_9MICC</name>
<dbReference type="FunFam" id="3.30.420.150:FF:000006">
    <property type="entry name" value="Ppx/GppA family phosphatase"/>
    <property type="match status" value="1"/>
</dbReference>
<sequence>MRLGVLDVGSNTVHLLLLDVYPGSRPEPYASHKMPLQLVQHQDEQGRITDAGRDALTAFVVEARDFAVEHGAEDLLAFATSAIREAGNGAAVLDHVQSRSGVTLTELAGDQEAAITFFAVRRWFGWGAGTVLDLDIGGGSFEMALGPNALPTAATSVPLGAGRLTRAFVAGDVATPKEVKAMRKHVRTTLGPAVERVRAAGTPDFVAGTSKTFRSLARICGAAPYAMGLHVPRTLHVEDLRLWSRRMEAMTVAERAQLPGVSPARARQILAGSVVAEAAMDAWGVEKLYICPWALREGLILRRLDRLSTGAETRTVDPKQLVGAA</sequence>
<comment type="caution">
    <text evidence="4">The sequence shown here is derived from an EMBL/GenBank/DDBJ whole genome shotgun (WGS) entry which is preliminary data.</text>
</comment>
<comment type="similarity">
    <text evidence="1">Belongs to the GppA/Ppx family.</text>
</comment>
<organism evidence="4 5">
    <name type="scientific">Kocuria flava</name>
    <dbReference type="NCBI Taxonomy" id="446860"/>
    <lineage>
        <taxon>Bacteria</taxon>
        <taxon>Bacillati</taxon>
        <taxon>Actinomycetota</taxon>
        <taxon>Actinomycetes</taxon>
        <taxon>Micrococcales</taxon>
        <taxon>Micrococcaceae</taxon>
        <taxon>Kocuria</taxon>
    </lineage>
</organism>
<dbReference type="PANTHER" id="PTHR30005:SF0">
    <property type="entry name" value="RETROGRADE REGULATION PROTEIN 2"/>
    <property type="match status" value="1"/>
</dbReference>
<dbReference type="GO" id="GO:0016462">
    <property type="term" value="F:pyrophosphatase activity"/>
    <property type="evidence" value="ECO:0007669"/>
    <property type="project" value="TreeGrafter"/>
</dbReference>
<accession>A0A2N4T1T6</accession>
<reference evidence="4 5" key="1">
    <citation type="submission" date="2015-12" db="EMBL/GenBank/DDBJ databases">
        <authorList>
            <person name="Shamseldin A."/>
            <person name="Moawad H."/>
            <person name="Abd El-Rahim W.M."/>
            <person name="Sadowsky M.J."/>
        </authorList>
    </citation>
    <scope>NUCLEOTIDE SEQUENCE [LARGE SCALE GENOMIC DNA]</scope>
    <source>
        <strain evidence="4 5">S43</strain>
    </source>
</reference>
<dbReference type="CDD" id="cd24056">
    <property type="entry name" value="ASKHA_NBD_MtPPX1-like"/>
    <property type="match status" value="1"/>
</dbReference>
<proteinExistence type="inferred from homology"/>
<dbReference type="Proteomes" id="UP000234632">
    <property type="component" value="Unassembled WGS sequence"/>
</dbReference>
<evidence type="ECO:0000313" key="5">
    <source>
        <dbReference type="Proteomes" id="UP000234632"/>
    </source>
</evidence>
<dbReference type="InterPro" id="IPR003695">
    <property type="entry name" value="Ppx_GppA_N"/>
</dbReference>
<dbReference type="Pfam" id="PF02541">
    <property type="entry name" value="Ppx-GppA"/>
    <property type="match status" value="1"/>
</dbReference>
<evidence type="ECO:0000256" key="1">
    <source>
        <dbReference type="ARBA" id="ARBA00007125"/>
    </source>
</evidence>
<dbReference type="PANTHER" id="PTHR30005">
    <property type="entry name" value="EXOPOLYPHOSPHATASE"/>
    <property type="match status" value="1"/>
</dbReference>
<dbReference type="SUPFAM" id="SSF53067">
    <property type="entry name" value="Actin-like ATPase domain"/>
    <property type="match status" value="2"/>
</dbReference>
<gene>
    <name evidence="4" type="ORF">AUQ48_08010</name>
</gene>
<dbReference type="Gene3D" id="3.30.420.150">
    <property type="entry name" value="Exopolyphosphatase. Domain 2"/>
    <property type="match status" value="1"/>
</dbReference>